<feature type="transmembrane region" description="Helical" evidence="1">
    <location>
        <begin position="308"/>
        <end position="330"/>
    </location>
</feature>
<dbReference type="STRING" id="6239.T17A3.10.1"/>
<evidence type="ECO:0000259" key="3">
    <source>
        <dbReference type="PROSITE" id="PS50835"/>
    </source>
</evidence>
<dbReference type="CTD" id="188571"/>
<proteinExistence type="predicted"/>
<dbReference type="HOGENOM" id="CLU_067653_0_0_1"/>
<dbReference type="InParanoid" id="O76697"/>
<dbReference type="AGR" id="WB:WBGene00020546"/>
<feature type="chain" id="PRO_5004160616" evidence="2">
    <location>
        <begin position="20"/>
        <end position="352"/>
    </location>
</feature>
<keyword evidence="2" id="KW-0732">Signal</keyword>
<keyword evidence="5" id="KW-1185">Reference proteome</keyword>
<dbReference type="SUPFAM" id="SSF48726">
    <property type="entry name" value="Immunoglobulin"/>
    <property type="match status" value="1"/>
</dbReference>
<dbReference type="Gene3D" id="2.60.40.10">
    <property type="entry name" value="Immunoglobulins"/>
    <property type="match status" value="1"/>
</dbReference>
<dbReference type="InterPro" id="IPR036179">
    <property type="entry name" value="Ig-like_dom_sf"/>
</dbReference>
<gene>
    <name evidence="4 6" type="primary">zig-13</name>
    <name evidence="4" type="ORF">CELE_T17A3.10</name>
    <name evidence="6" type="ORF">T17A3.10</name>
</gene>
<evidence type="ECO:0000313" key="6">
    <source>
        <dbReference type="WormBase" id="T17A3.10"/>
    </source>
</evidence>
<organism evidence="4 5">
    <name type="scientific">Caenorhabditis elegans</name>
    <dbReference type="NCBI Taxonomy" id="6239"/>
    <lineage>
        <taxon>Eukaryota</taxon>
        <taxon>Metazoa</taxon>
        <taxon>Ecdysozoa</taxon>
        <taxon>Nematoda</taxon>
        <taxon>Chromadorea</taxon>
        <taxon>Rhabditida</taxon>
        <taxon>Rhabditina</taxon>
        <taxon>Rhabditomorpha</taxon>
        <taxon>Rhabditoidea</taxon>
        <taxon>Rhabditidae</taxon>
        <taxon>Peloderinae</taxon>
        <taxon>Caenorhabditis</taxon>
    </lineage>
</organism>
<evidence type="ECO:0000256" key="1">
    <source>
        <dbReference type="SAM" id="Phobius"/>
    </source>
</evidence>
<evidence type="ECO:0000313" key="5">
    <source>
        <dbReference type="Proteomes" id="UP000001940"/>
    </source>
</evidence>
<feature type="domain" description="Ig-like" evidence="3">
    <location>
        <begin position="227"/>
        <end position="301"/>
    </location>
</feature>
<dbReference type="PhylomeDB" id="O76697"/>
<accession>O76697</accession>
<feature type="domain" description="Ig-like" evidence="3">
    <location>
        <begin position="126"/>
        <end position="208"/>
    </location>
</feature>
<feature type="signal peptide" evidence="2">
    <location>
        <begin position="1"/>
        <end position="19"/>
    </location>
</feature>
<keyword evidence="1" id="KW-0472">Membrane</keyword>
<dbReference type="AlphaFoldDB" id="O76697"/>
<keyword evidence="1" id="KW-1133">Transmembrane helix</keyword>
<dbReference type="UCSC" id="T17A3.10">
    <property type="organism name" value="c. elegans"/>
</dbReference>
<dbReference type="PaxDb" id="6239-T17A3.10"/>
<sequence length="352" mass="39529">MIILLNALVISFFLKFVTTDQTPNTQIFVGPPSFSIFEQDFYYPGTRLHIECLSISIPPETAFLEYRTKKTGSFVRINYQRAISDDGTFDSGVFYNVSLTEDIEFLCWTRGQGHPSFKHIHVADGPSKAFYNVGGAPRFQKSVYEQDTVNLFCAIPHSAINWKVSWRLENSNSTSDLSVTTLIDGNSKYHVTTVKNITKSGVYTCVIEADKFKERRQLLETVIKVKPASTRPEPIKSSKMAIPNCKSSIEIEIQCNITGHPLPEYSWVTDESSGSTLTISEDSGVFQCIDSKNRYVEVNVTGSHRKALGFYIIVALLMSVTVGVCVFLISERVANGTEKKRPVQYNLRGHFL</sequence>
<evidence type="ECO:0000313" key="4">
    <source>
        <dbReference type="EMBL" id="CCD66082.1"/>
    </source>
</evidence>
<dbReference type="RefSeq" id="NP_497161.1">
    <property type="nucleotide sequence ID" value="NM_064760.2"/>
</dbReference>
<dbReference type="KEGG" id="cel:CELE_T17A3.10"/>
<name>O76697_CAEEL</name>
<dbReference type="Proteomes" id="UP000001940">
    <property type="component" value="Chromosome III"/>
</dbReference>
<keyword evidence="1" id="KW-0812">Transmembrane</keyword>
<dbReference type="InterPro" id="IPR013783">
    <property type="entry name" value="Ig-like_fold"/>
</dbReference>
<reference evidence="4 5" key="1">
    <citation type="journal article" date="1998" name="Science">
        <title>Genome sequence of the nematode C. elegans: a platform for investigating biology.</title>
        <authorList>
            <consortium name="The C. elegans sequencing consortium"/>
            <person name="Sulson J.E."/>
            <person name="Waterston R."/>
        </authorList>
    </citation>
    <scope>NUCLEOTIDE SEQUENCE [LARGE SCALE GENOMIC DNA]</scope>
    <source>
        <strain evidence="4 5">Bristol N2</strain>
    </source>
</reference>
<dbReference type="FunCoup" id="O76697">
    <property type="interactions" value="1"/>
</dbReference>
<dbReference type="InterPro" id="IPR007110">
    <property type="entry name" value="Ig-like_dom"/>
</dbReference>
<protein>
    <submittedName>
        <fullName evidence="4">Ig-like domain-containing protein</fullName>
    </submittedName>
</protein>
<dbReference type="GeneID" id="188571"/>
<evidence type="ECO:0000256" key="2">
    <source>
        <dbReference type="SAM" id="SignalP"/>
    </source>
</evidence>
<dbReference type="PROSITE" id="PS50835">
    <property type="entry name" value="IG_LIKE"/>
    <property type="match status" value="2"/>
</dbReference>
<dbReference type="EMBL" id="BX284603">
    <property type="protein sequence ID" value="CCD66082.1"/>
    <property type="molecule type" value="Genomic_DNA"/>
</dbReference>
<dbReference type="PIR" id="T33433">
    <property type="entry name" value="T33433"/>
</dbReference>
<dbReference type="eggNOG" id="KOG0200">
    <property type="taxonomic scope" value="Eukaryota"/>
</dbReference>
<dbReference type="OrthoDB" id="10056271at2759"/>
<dbReference type="WormBase" id="T17A3.10">
    <property type="protein sequence ID" value="CE19587"/>
    <property type="gene ID" value="WBGene00020546"/>
    <property type="gene designation" value="zig-13"/>
</dbReference>